<feature type="region of interest" description="Disordered" evidence="1">
    <location>
        <begin position="47"/>
        <end position="77"/>
    </location>
</feature>
<dbReference type="SUPFAM" id="SSF69754">
    <property type="entry name" value="Ribosome binding protein Y (YfiA homologue)"/>
    <property type="match status" value="1"/>
</dbReference>
<dbReference type="Pfam" id="PF02482">
    <property type="entry name" value="Ribosomal_S30AE"/>
    <property type="match status" value="1"/>
</dbReference>
<evidence type="ECO:0000256" key="1">
    <source>
        <dbReference type="SAM" id="MobiDB-lite"/>
    </source>
</evidence>
<feature type="compositionally biased region" description="Basic and acidic residues" evidence="1">
    <location>
        <begin position="47"/>
        <end position="64"/>
    </location>
</feature>
<gene>
    <name evidence="2" type="ORF">IB285_01345</name>
</gene>
<dbReference type="EMBL" id="JACXLC010000001">
    <property type="protein sequence ID" value="MBD2840894.1"/>
    <property type="molecule type" value="Genomic_DNA"/>
</dbReference>
<dbReference type="Gene3D" id="3.30.160.100">
    <property type="entry name" value="Ribosome hibernation promotion factor-like"/>
    <property type="match status" value="1"/>
</dbReference>
<evidence type="ECO:0000313" key="3">
    <source>
        <dbReference type="Proteomes" id="UP000635384"/>
    </source>
</evidence>
<protein>
    <submittedName>
        <fullName evidence="2">HPF/RaiA family ribosome-associated protein</fullName>
    </submittedName>
</protein>
<accession>A0ABR8KKR6</accession>
<feature type="region of interest" description="Disordered" evidence="1">
    <location>
        <begin position="94"/>
        <end position="116"/>
    </location>
</feature>
<name>A0ABR8KKR6_9SPHN</name>
<organism evidence="2 3">
    <name type="scientific">Erythrobacter rubeus</name>
    <dbReference type="NCBI Taxonomy" id="2760803"/>
    <lineage>
        <taxon>Bacteria</taxon>
        <taxon>Pseudomonadati</taxon>
        <taxon>Pseudomonadota</taxon>
        <taxon>Alphaproteobacteria</taxon>
        <taxon>Sphingomonadales</taxon>
        <taxon>Erythrobacteraceae</taxon>
        <taxon>Erythrobacter/Porphyrobacter group</taxon>
        <taxon>Erythrobacter</taxon>
    </lineage>
</organism>
<comment type="caution">
    <text evidence="2">The sequence shown here is derived from an EMBL/GenBank/DDBJ whole genome shotgun (WGS) entry which is preliminary data.</text>
</comment>
<dbReference type="InterPro" id="IPR036567">
    <property type="entry name" value="RHF-like"/>
</dbReference>
<evidence type="ECO:0000313" key="2">
    <source>
        <dbReference type="EMBL" id="MBD2840894.1"/>
    </source>
</evidence>
<dbReference type="InterPro" id="IPR003489">
    <property type="entry name" value="RHF/RaiA"/>
</dbReference>
<dbReference type="RefSeq" id="WP_190786476.1">
    <property type="nucleotide sequence ID" value="NZ_JACXLC010000001.1"/>
</dbReference>
<dbReference type="Proteomes" id="UP000635384">
    <property type="component" value="Unassembled WGS sequence"/>
</dbReference>
<reference evidence="2 3" key="1">
    <citation type="submission" date="2020-09" db="EMBL/GenBank/DDBJ databases">
        <authorList>
            <person name="Yoon J.-W."/>
        </authorList>
    </citation>
    <scope>NUCLEOTIDE SEQUENCE [LARGE SCALE GENOMIC DNA]</scope>
    <source>
        <strain evidence="2 3">KMU-140</strain>
    </source>
</reference>
<proteinExistence type="predicted"/>
<sequence>MQFQFNSDSSVMGTANVAERIENQVRQRLARFEDRLTRLEVHVSDENARKGGDDDKHCTIEARPRGGKPIGVTGKAADVDSAARKAATTLAQRLERHFGKGEKHKHDSRPEKAIDG</sequence>
<keyword evidence="3" id="KW-1185">Reference proteome</keyword>